<reference evidence="3" key="1">
    <citation type="journal article" date="2019" name="Int. J. Syst. Evol. Microbiol.">
        <title>The Global Catalogue of Microorganisms (GCM) 10K type strain sequencing project: providing services to taxonomists for standard genome sequencing and annotation.</title>
        <authorList>
            <consortium name="The Broad Institute Genomics Platform"/>
            <consortium name="The Broad Institute Genome Sequencing Center for Infectious Disease"/>
            <person name="Wu L."/>
            <person name="Ma J."/>
        </authorList>
    </citation>
    <scope>NUCLEOTIDE SEQUENCE [LARGE SCALE GENOMIC DNA]</scope>
    <source>
        <strain evidence="3">NBRC 109341</strain>
    </source>
</reference>
<evidence type="ECO:0000313" key="3">
    <source>
        <dbReference type="Proteomes" id="UP001156903"/>
    </source>
</evidence>
<feature type="region of interest" description="Disordered" evidence="1">
    <location>
        <begin position="1"/>
        <end position="20"/>
    </location>
</feature>
<name>A0ABQ6C1W2_9BURK</name>
<gene>
    <name evidence="2" type="ORF">GCM10007935_10130</name>
</gene>
<proteinExistence type="predicted"/>
<dbReference type="Proteomes" id="UP001156903">
    <property type="component" value="Unassembled WGS sequence"/>
</dbReference>
<evidence type="ECO:0000256" key="1">
    <source>
        <dbReference type="SAM" id="MobiDB-lite"/>
    </source>
</evidence>
<accession>A0ABQ6C1W2</accession>
<keyword evidence="3" id="KW-1185">Reference proteome</keyword>
<feature type="region of interest" description="Disordered" evidence="1">
    <location>
        <begin position="282"/>
        <end position="305"/>
    </location>
</feature>
<dbReference type="InterPro" id="IPR009228">
    <property type="entry name" value="Capsid_scaffold_GpO"/>
</dbReference>
<sequence length="305" mass="32919">MAPIVIKTHPTRSHTPMSTKDAKAKKFASKWFRVATEGATVDGRSISRLHIEQMARNFNPDKYGARIWVEHYRGLAPDSQFGALGDVKALKAEEVDGKMRLFAQIEPLPRLIEINKAGQKIYTSIELDPRFADTGEAYMVGLAVTDTPASVGTEALKFTVGTKRPDDFKAHLFSAAEEASIEFEEVADEADNKTVGAFTAALEKFAALMSGKPEQKPDPKPEAKPAGTVDMAAFAAGFADLNKALTEQAEATTQALQKLTTASAEQGRAILELKGKLAKLDAEPAQGQQFRRNPGPGGANEVTDC</sequence>
<dbReference type="EMBL" id="BSPB01000005">
    <property type="protein sequence ID" value="GLS13583.1"/>
    <property type="molecule type" value="Genomic_DNA"/>
</dbReference>
<protein>
    <recommendedName>
        <fullName evidence="4">Phage capsid protein</fullName>
    </recommendedName>
</protein>
<evidence type="ECO:0000313" key="2">
    <source>
        <dbReference type="EMBL" id="GLS13583.1"/>
    </source>
</evidence>
<comment type="caution">
    <text evidence="2">The sequence shown here is derived from an EMBL/GenBank/DDBJ whole genome shotgun (WGS) entry which is preliminary data.</text>
</comment>
<evidence type="ECO:0008006" key="4">
    <source>
        <dbReference type="Google" id="ProtNLM"/>
    </source>
</evidence>
<dbReference type="Pfam" id="PF05929">
    <property type="entry name" value="Phage_GPO"/>
    <property type="match status" value="1"/>
</dbReference>
<organism evidence="2 3">
    <name type="scientific">Hydrogenophaga electricum</name>
    <dbReference type="NCBI Taxonomy" id="1230953"/>
    <lineage>
        <taxon>Bacteria</taxon>
        <taxon>Pseudomonadati</taxon>
        <taxon>Pseudomonadota</taxon>
        <taxon>Betaproteobacteria</taxon>
        <taxon>Burkholderiales</taxon>
        <taxon>Comamonadaceae</taxon>
        <taxon>Hydrogenophaga</taxon>
    </lineage>
</organism>